<sequence>MGKKTLLSLVLLALTSTTLSFANSLPDSGLDAQPYTNLEFSMYENILQDGKPITRQSKFYQSTQNGVVSQFKSLQSLNSTEGVNMVITKDGQSSFLGKYNEGIEFNFTVDDSIFWIRGNYYYPNLFVSDSVLPSSWTQTIEGFESKFALENKLTNCIYFSPNNKNEKANVKLDIVGTATSEDVSNHVQLQSMKLCITRV</sequence>
<evidence type="ECO:0000313" key="2">
    <source>
        <dbReference type="EMBL" id="TBM41374.1"/>
    </source>
</evidence>
<feature type="chain" id="PRO_5030822759" evidence="1">
    <location>
        <begin position="23"/>
        <end position="199"/>
    </location>
</feature>
<accession>A0A7Z7YAR1</accession>
<dbReference type="EMBL" id="SISP01000020">
    <property type="protein sequence ID" value="TBM41374.1"/>
    <property type="molecule type" value="Genomic_DNA"/>
</dbReference>
<dbReference type="Proteomes" id="UP000294145">
    <property type="component" value="Unassembled WGS sequence"/>
</dbReference>
<dbReference type="AlphaFoldDB" id="A0A7Z7YAR1"/>
<reference evidence="2 3" key="1">
    <citation type="submission" date="2019-02" db="EMBL/GenBank/DDBJ databases">
        <title>Genomic plasticity associated with the antimicrobial resistance in Vibrio cholerae.</title>
        <authorList>
            <person name="Verma J."/>
            <person name="Bag S."/>
            <person name="Saha B."/>
            <person name="Kumar P."/>
            <person name="Ghosh T.S."/>
            <person name="Dayal M."/>
            <person name="Senapati T."/>
            <person name="Mehra S."/>
            <person name="Dey P."/>
            <person name="Desigamani A."/>
            <person name="Kumar D."/>
            <person name="Rana P."/>
            <person name="Kumar B."/>
            <person name="Maiti T.K."/>
            <person name="Sharma N.C."/>
            <person name="Bhadra R.K."/>
            <person name="Mutreja A."/>
            <person name="Nair G.B."/>
            <person name="Ramamurthy T."/>
            <person name="Das B."/>
        </authorList>
    </citation>
    <scope>NUCLEOTIDE SEQUENCE [LARGE SCALE GENOMIC DNA]</scope>
    <source>
        <strain evidence="2 3">IDH06781</strain>
    </source>
</reference>
<evidence type="ECO:0000256" key="1">
    <source>
        <dbReference type="SAM" id="SignalP"/>
    </source>
</evidence>
<organism evidence="2 3">
    <name type="scientific">Vibrio cholerae</name>
    <dbReference type="NCBI Taxonomy" id="666"/>
    <lineage>
        <taxon>Bacteria</taxon>
        <taxon>Pseudomonadati</taxon>
        <taxon>Pseudomonadota</taxon>
        <taxon>Gammaproteobacteria</taxon>
        <taxon>Vibrionales</taxon>
        <taxon>Vibrionaceae</taxon>
        <taxon>Vibrio</taxon>
    </lineage>
</organism>
<feature type="signal peptide" evidence="1">
    <location>
        <begin position="1"/>
        <end position="22"/>
    </location>
</feature>
<dbReference type="RefSeq" id="WP_154715475.1">
    <property type="nucleotide sequence ID" value="NZ_POTE01000091.1"/>
</dbReference>
<comment type="caution">
    <text evidence="2">The sequence shown here is derived from an EMBL/GenBank/DDBJ whole genome shotgun (WGS) entry which is preliminary data.</text>
</comment>
<protein>
    <submittedName>
        <fullName evidence="2">Uncharacterized protein</fullName>
    </submittedName>
</protein>
<proteinExistence type="predicted"/>
<name>A0A7Z7YAR1_VIBCL</name>
<gene>
    <name evidence="2" type="ORF">EYB64_12425</name>
</gene>
<keyword evidence="1" id="KW-0732">Signal</keyword>
<evidence type="ECO:0000313" key="3">
    <source>
        <dbReference type="Proteomes" id="UP000294145"/>
    </source>
</evidence>